<evidence type="ECO:0000256" key="2">
    <source>
        <dbReference type="ARBA" id="ARBA00008545"/>
    </source>
</evidence>
<dbReference type="InterPro" id="IPR049912">
    <property type="entry name" value="CRESS_DNA_REP"/>
</dbReference>
<sequence length="336" mass="39581">MANRSIRARSWISTCNNPDKHYDDVPQVEGLKHLVYQLEVGDSGTYHWQIYTNWENQKTSKFMAQWMPHTDHRPVTENTRDTVINYCKKEIDYDDRGQPKWAHRIAGPWEFGTSADKRERAGTSDSFQAAVACAKRGRIRHVIMEHPGEFVKHHAGLQKLVAFHAEKRTWKTFVEIHYGDARTGKSRYAFENHPGLYRVNCVGKNPWYDGYDNQDVVLYDEFYGQMCFAELKQIMDRYEMQVPVKQAFANFAPRKIIFTSNTCPTEWYKRLFEKQVHREAFIERIEKVVKYTGNARHHTTEEVDLRKLFEEQDEKDDDDLFEKDDPYAPNLGAPIM</sequence>
<dbReference type="SUPFAM" id="SSF52540">
    <property type="entry name" value="P-loop containing nucleoside triphosphate hydrolases"/>
    <property type="match status" value="1"/>
</dbReference>
<evidence type="ECO:0000256" key="9">
    <source>
        <dbReference type="ARBA" id="ARBA00022759"/>
    </source>
</evidence>
<evidence type="ECO:0000256" key="12">
    <source>
        <dbReference type="ARBA" id="ARBA00023125"/>
    </source>
</evidence>
<evidence type="ECO:0000313" key="18">
    <source>
        <dbReference type="EMBL" id="KAF5830371.1"/>
    </source>
</evidence>
<dbReference type="EMBL" id="MU070050">
    <property type="protein sequence ID" value="KAF5830371.1"/>
    <property type="molecule type" value="Genomic_DNA"/>
</dbReference>
<evidence type="ECO:0000256" key="5">
    <source>
        <dbReference type="ARBA" id="ARBA00022705"/>
    </source>
</evidence>
<evidence type="ECO:0000256" key="16">
    <source>
        <dbReference type="SAM" id="MobiDB-lite"/>
    </source>
</evidence>
<evidence type="ECO:0000256" key="3">
    <source>
        <dbReference type="ARBA" id="ARBA00022679"/>
    </source>
</evidence>
<dbReference type="Proteomes" id="UP000815325">
    <property type="component" value="Unassembled WGS sequence"/>
</dbReference>
<keyword evidence="12" id="KW-0238">DNA-binding</keyword>
<keyword evidence="9" id="KW-0255">Endonuclease</keyword>
<comment type="caution">
    <text evidence="18">The sequence shown here is derived from an EMBL/GenBank/DDBJ whole genome shotgun (WGS) entry which is preliminary data.</text>
</comment>
<keyword evidence="7" id="KW-0479">Metal-binding</keyword>
<dbReference type="Gene3D" id="3.40.50.300">
    <property type="entry name" value="P-loop containing nucleotide triphosphate hydrolases"/>
    <property type="match status" value="1"/>
</dbReference>
<keyword evidence="10" id="KW-0378">Hydrolase</keyword>
<reference evidence="18" key="1">
    <citation type="submission" date="2017-08" db="EMBL/GenBank/DDBJ databases">
        <authorList>
            <person name="Polle J.E."/>
            <person name="Barry K."/>
            <person name="Cushman J."/>
            <person name="Schmutz J."/>
            <person name="Tran D."/>
            <person name="Hathwaick L.T."/>
            <person name="Yim W.C."/>
            <person name="Jenkins J."/>
            <person name="Mckie-Krisberg Z.M."/>
            <person name="Prochnik S."/>
            <person name="Lindquist E."/>
            <person name="Dockter R.B."/>
            <person name="Adam C."/>
            <person name="Molina H."/>
            <person name="Bunkerborg J."/>
            <person name="Jin E."/>
            <person name="Buchheim M."/>
            <person name="Magnuson J."/>
        </authorList>
    </citation>
    <scope>NUCLEOTIDE SEQUENCE</scope>
    <source>
        <strain evidence="18">CCAP 19/18</strain>
    </source>
</reference>
<dbReference type="Pfam" id="PF02407">
    <property type="entry name" value="Viral_Rep"/>
    <property type="match status" value="1"/>
</dbReference>
<comment type="cofactor">
    <cofactor evidence="1">
        <name>Mn(2+)</name>
        <dbReference type="ChEBI" id="CHEBI:29035"/>
    </cofactor>
</comment>
<keyword evidence="8" id="KW-0547">Nucleotide-binding</keyword>
<dbReference type="PROSITE" id="PS52020">
    <property type="entry name" value="CRESS_DNA_REP"/>
    <property type="match status" value="1"/>
</dbReference>
<comment type="similarity">
    <text evidence="2">Belongs to the nanoviruses/circoviruses replication-associated protein family.</text>
</comment>
<evidence type="ECO:0000256" key="7">
    <source>
        <dbReference type="ARBA" id="ARBA00022723"/>
    </source>
</evidence>
<protein>
    <recommendedName>
        <fullName evidence="14">ATP-dependent helicase Rep</fullName>
    </recommendedName>
    <alternativeName>
        <fullName evidence="15">RepP</fullName>
    </alternativeName>
</protein>
<evidence type="ECO:0000256" key="1">
    <source>
        <dbReference type="ARBA" id="ARBA00001936"/>
    </source>
</evidence>
<evidence type="ECO:0000313" key="19">
    <source>
        <dbReference type="Proteomes" id="UP000815325"/>
    </source>
</evidence>
<name>A0ABQ7G6Z8_DUNSA</name>
<dbReference type="Gene3D" id="3.40.1310.20">
    <property type="match status" value="1"/>
</dbReference>
<evidence type="ECO:0000256" key="11">
    <source>
        <dbReference type="ARBA" id="ARBA00023124"/>
    </source>
</evidence>
<dbReference type="InterPro" id="IPR000605">
    <property type="entry name" value="Helicase_SF3_ssDNA/RNA_vir"/>
</dbReference>
<feature type="region of interest" description="Disordered" evidence="16">
    <location>
        <begin position="315"/>
        <end position="336"/>
    </location>
</feature>
<keyword evidence="19" id="KW-1185">Reference proteome</keyword>
<evidence type="ECO:0000256" key="6">
    <source>
        <dbReference type="ARBA" id="ARBA00022722"/>
    </source>
</evidence>
<organism evidence="18 19">
    <name type="scientific">Dunaliella salina</name>
    <name type="common">Green alga</name>
    <name type="synonym">Protococcus salinus</name>
    <dbReference type="NCBI Taxonomy" id="3046"/>
    <lineage>
        <taxon>Eukaryota</taxon>
        <taxon>Viridiplantae</taxon>
        <taxon>Chlorophyta</taxon>
        <taxon>core chlorophytes</taxon>
        <taxon>Chlorophyceae</taxon>
        <taxon>CS clade</taxon>
        <taxon>Chlamydomonadales</taxon>
        <taxon>Dunaliellaceae</taxon>
        <taxon>Dunaliella</taxon>
    </lineage>
</organism>
<accession>A0ABQ7G6Z8</accession>
<dbReference type="Pfam" id="PF00910">
    <property type="entry name" value="RNA_helicase"/>
    <property type="match status" value="1"/>
</dbReference>
<evidence type="ECO:0000256" key="13">
    <source>
        <dbReference type="ARBA" id="ARBA00023268"/>
    </source>
</evidence>
<dbReference type="InterPro" id="IPR027417">
    <property type="entry name" value="P-loop_NTPase"/>
</dbReference>
<keyword evidence="11" id="KW-0190">Covalent protein-DNA linkage</keyword>
<evidence type="ECO:0000256" key="14">
    <source>
        <dbReference type="ARBA" id="ARBA00030754"/>
    </source>
</evidence>
<evidence type="ECO:0000256" key="15">
    <source>
        <dbReference type="ARBA" id="ARBA00032243"/>
    </source>
</evidence>
<keyword evidence="13" id="KW-0511">Multifunctional enzyme</keyword>
<evidence type="ECO:0000256" key="8">
    <source>
        <dbReference type="ARBA" id="ARBA00022741"/>
    </source>
</evidence>
<feature type="domain" description="CRESS-DNA virus Rep endonuclease" evidence="17">
    <location>
        <begin position="5"/>
        <end position="99"/>
    </location>
</feature>
<proteinExistence type="inferred from homology"/>
<keyword evidence="4" id="KW-0548">Nucleotidyltransferase</keyword>
<keyword evidence="5" id="KW-0235">DNA replication</keyword>
<evidence type="ECO:0000256" key="4">
    <source>
        <dbReference type="ARBA" id="ARBA00022695"/>
    </source>
</evidence>
<evidence type="ECO:0000259" key="17">
    <source>
        <dbReference type="PROSITE" id="PS52020"/>
    </source>
</evidence>
<keyword evidence="3" id="KW-0808">Transferase</keyword>
<keyword evidence="6" id="KW-0540">Nuclease</keyword>
<evidence type="ECO:0000256" key="10">
    <source>
        <dbReference type="ARBA" id="ARBA00022801"/>
    </source>
</evidence>
<gene>
    <name evidence="18" type="ORF">DUNSADRAFT_14684</name>
</gene>